<comment type="caution">
    <text evidence="1">The sequence shown here is derived from an EMBL/GenBank/DDBJ whole genome shotgun (WGS) entry which is preliminary data.</text>
</comment>
<dbReference type="AlphaFoldDB" id="A0A816EM49"/>
<keyword evidence="3" id="KW-1185">Reference proteome</keyword>
<dbReference type="Proteomes" id="UP000681722">
    <property type="component" value="Unassembled WGS sequence"/>
</dbReference>
<evidence type="ECO:0000313" key="1">
    <source>
        <dbReference type="EMBL" id="CAF1648437.1"/>
    </source>
</evidence>
<gene>
    <name evidence="1" type="ORF">GPM918_LOCUS45369</name>
    <name evidence="2" type="ORF">SRO942_LOCUS47805</name>
</gene>
<sequence>MVTPVTKGGLAEQYKKRDCVDVKIHDVDRTNTDPKILPYLILSKEQKGEDIIFYLACQFGLLSTRFTIESLVDLRTACSDELKNLDVFELKDEITLIEASKLFICGAVSGATCDCKTTCATKHCPYKKAGVTCSTKCQSKRGACENTK</sequence>
<proteinExistence type="predicted"/>
<dbReference type="Proteomes" id="UP000663829">
    <property type="component" value="Unassembled WGS sequence"/>
</dbReference>
<accession>A0A816EM49</accession>
<dbReference type="EMBL" id="CAJOBC010120479">
    <property type="protein sequence ID" value="CAF4571994.1"/>
    <property type="molecule type" value="Genomic_DNA"/>
</dbReference>
<name>A0A816EM49_9BILA</name>
<reference evidence="1" key="1">
    <citation type="submission" date="2021-02" db="EMBL/GenBank/DDBJ databases">
        <authorList>
            <person name="Nowell W R."/>
        </authorList>
    </citation>
    <scope>NUCLEOTIDE SEQUENCE</scope>
</reference>
<evidence type="ECO:0000313" key="3">
    <source>
        <dbReference type="Proteomes" id="UP000663829"/>
    </source>
</evidence>
<protein>
    <submittedName>
        <fullName evidence="1">Uncharacterized protein</fullName>
    </submittedName>
</protein>
<organism evidence="1 3">
    <name type="scientific">Didymodactylos carnosus</name>
    <dbReference type="NCBI Taxonomy" id="1234261"/>
    <lineage>
        <taxon>Eukaryota</taxon>
        <taxon>Metazoa</taxon>
        <taxon>Spiralia</taxon>
        <taxon>Gnathifera</taxon>
        <taxon>Rotifera</taxon>
        <taxon>Eurotatoria</taxon>
        <taxon>Bdelloidea</taxon>
        <taxon>Philodinida</taxon>
        <taxon>Philodinidae</taxon>
        <taxon>Didymodactylos</taxon>
    </lineage>
</organism>
<evidence type="ECO:0000313" key="2">
    <source>
        <dbReference type="EMBL" id="CAF4571994.1"/>
    </source>
</evidence>
<dbReference type="OrthoDB" id="2430997at2759"/>
<dbReference type="EMBL" id="CAJNOQ010050328">
    <property type="protein sequence ID" value="CAF1648437.1"/>
    <property type="molecule type" value="Genomic_DNA"/>
</dbReference>